<evidence type="ECO:0000313" key="2">
    <source>
        <dbReference type="Proteomes" id="UP000712600"/>
    </source>
</evidence>
<dbReference type="EMBL" id="QGKX02001521">
    <property type="protein sequence ID" value="KAF3506424.1"/>
    <property type="molecule type" value="Genomic_DNA"/>
</dbReference>
<organism evidence="1 2">
    <name type="scientific">Brassica cretica</name>
    <name type="common">Mustard</name>
    <dbReference type="NCBI Taxonomy" id="69181"/>
    <lineage>
        <taxon>Eukaryota</taxon>
        <taxon>Viridiplantae</taxon>
        <taxon>Streptophyta</taxon>
        <taxon>Embryophyta</taxon>
        <taxon>Tracheophyta</taxon>
        <taxon>Spermatophyta</taxon>
        <taxon>Magnoliopsida</taxon>
        <taxon>eudicotyledons</taxon>
        <taxon>Gunneridae</taxon>
        <taxon>Pentapetalae</taxon>
        <taxon>rosids</taxon>
        <taxon>malvids</taxon>
        <taxon>Brassicales</taxon>
        <taxon>Brassicaceae</taxon>
        <taxon>Brassiceae</taxon>
        <taxon>Brassica</taxon>
    </lineage>
</organism>
<comment type="caution">
    <text evidence="1">The sequence shown here is derived from an EMBL/GenBank/DDBJ whole genome shotgun (WGS) entry which is preliminary data.</text>
</comment>
<protein>
    <recommendedName>
        <fullName evidence="3">Reverse transcriptase zinc-binding domain-containing protein</fullName>
    </recommendedName>
</protein>
<reference evidence="1" key="1">
    <citation type="submission" date="2019-12" db="EMBL/GenBank/DDBJ databases">
        <title>Genome sequencing and annotation of Brassica cretica.</title>
        <authorList>
            <person name="Studholme D.J."/>
            <person name="Sarris P."/>
        </authorList>
    </citation>
    <scope>NUCLEOTIDE SEQUENCE</scope>
    <source>
        <strain evidence="1">PFS-109/04</strain>
        <tissue evidence="1">Leaf</tissue>
    </source>
</reference>
<evidence type="ECO:0008006" key="3">
    <source>
        <dbReference type="Google" id="ProtNLM"/>
    </source>
</evidence>
<dbReference type="Proteomes" id="UP000712600">
    <property type="component" value="Unassembled WGS sequence"/>
</dbReference>
<dbReference type="AlphaFoldDB" id="A0A8S9NNN4"/>
<name>A0A8S9NNN4_BRACR</name>
<gene>
    <name evidence="1" type="ORF">F2Q69_00001293</name>
</gene>
<sequence>MNMKSWTENHGHEIMDRKSWTGKLKQGKFQGGTPRYSVLTWIATHDLLATGVRVLKWNPQSDSRVSYAQATWKLENTSSSAALILS</sequence>
<accession>A0A8S9NNN4</accession>
<proteinExistence type="predicted"/>
<evidence type="ECO:0000313" key="1">
    <source>
        <dbReference type="EMBL" id="KAF3506424.1"/>
    </source>
</evidence>